<dbReference type="AlphaFoldDB" id="B4K2Z3"/>
<dbReference type="Proteomes" id="UP000001070">
    <property type="component" value="Unassembled WGS sequence"/>
</dbReference>
<organism evidence="2">
    <name type="scientific">Drosophila grimshawi</name>
    <name type="common">Hawaiian fruit fly</name>
    <name type="synonym">Idiomyia grimshawi</name>
    <dbReference type="NCBI Taxonomy" id="7222"/>
    <lineage>
        <taxon>Eukaryota</taxon>
        <taxon>Metazoa</taxon>
        <taxon>Ecdysozoa</taxon>
        <taxon>Arthropoda</taxon>
        <taxon>Hexapoda</taxon>
        <taxon>Insecta</taxon>
        <taxon>Pterygota</taxon>
        <taxon>Neoptera</taxon>
        <taxon>Endopterygota</taxon>
        <taxon>Diptera</taxon>
        <taxon>Brachycera</taxon>
        <taxon>Muscomorpha</taxon>
        <taxon>Ephydroidea</taxon>
        <taxon>Drosophilidae</taxon>
        <taxon>Drosophila</taxon>
        <taxon>Hawaiian Drosophila</taxon>
    </lineage>
</organism>
<dbReference type="HOGENOM" id="CLU_1112313_0_0_1"/>
<sequence length="277" mass="30067">MDKNGKLLMKYKELIDTLDFSEDDDSDSAVSKLMDNGAAHPETELAKKPLPLGSLLTSEECKAIGYCDLSGCSDGEPVISVGGVEVGVSGSMLRQKNAPEMLDSDWKVVGKKNRSSHLSAVVGVKRKVVPLSLKTKANVQPASKRSKKMRSLFLGNSMDLDECMSDDVGAHGVRDRSAGSHSDKDAVVQQHIQQEQGQVQAAKVPTLFLLKVAQIQPLLEKLGSLPCANSFTTKCSQGDGVRVLCKNLDTYKAVLAALNEDETHLHTRQLRMERGYV</sequence>
<accession>B4K2Z3</accession>
<evidence type="ECO:0000313" key="2">
    <source>
        <dbReference type="Proteomes" id="UP000001070"/>
    </source>
</evidence>
<dbReference type="PhylomeDB" id="B4K2Z3"/>
<keyword evidence="2" id="KW-1185">Reference proteome</keyword>
<dbReference type="InParanoid" id="B4K2Z3"/>
<protein>
    <submittedName>
        <fullName evidence="1">GH24534</fullName>
    </submittedName>
</protein>
<gene>
    <name evidence="1" type="primary">Dgri\GH24534</name>
    <name evidence="1" type="ORF">Dgri_GH24534</name>
</gene>
<evidence type="ECO:0000313" key="1">
    <source>
        <dbReference type="EMBL" id="EDW04719.1"/>
    </source>
</evidence>
<proteinExistence type="predicted"/>
<name>B4K2Z3_DROGR</name>
<reference evidence="1 2" key="1">
    <citation type="journal article" date="2007" name="Nature">
        <title>Evolution of genes and genomes on the Drosophila phylogeny.</title>
        <authorList>
            <consortium name="Drosophila 12 Genomes Consortium"/>
            <person name="Clark A.G."/>
            <person name="Eisen M.B."/>
            <person name="Smith D.R."/>
            <person name="Bergman C.M."/>
            <person name="Oliver B."/>
            <person name="Markow T.A."/>
            <person name="Kaufman T.C."/>
            <person name="Kellis M."/>
            <person name="Gelbart W."/>
            <person name="Iyer V.N."/>
            <person name="Pollard D.A."/>
            <person name="Sackton T.B."/>
            <person name="Larracuente A.M."/>
            <person name="Singh N.D."/>
            <person name="Abad J.P."/>
            <person name="Abt D.N."/>
            <person name="Adryan B."/>
            <person name="Aguade M."/>
            <person name="Akashi H."/>
            <person name="Anderson W.W."/>
            <person name="Aquadro C.F."/>
            <person name="Ardell D.H."/>
            <person name="Arguello R."/>
            <person name="Artieri C.G."/>
            <person name="Barbash D.A."/>
            <person name="Barker D."/>
            <person name="Barsanti P."/>
            <person name="Batterham P."/>
            <person name="Batzoglou S."/>
            <person name="Begun D."/>
            <person name="Bhutkar A."/>
            <person name="Blanco E."/>
            <person name="Bosak S.A."/>
            <person name="Bradley R.K."/>
            <person name="Brand A.D."/>
            <person name="Brent M.R."/>
            <person name="Brooks A.N."/>
            <person name="Brown R.H."/>
            <person name="Butlin R.K."/>
            <person name="Caggese C."/>
            <person name="Calvi B.R."/>
            <person name="Bernardo de Carvalho A."/>
            <person name="Caspi A."/>
            <person name="Castrezana S."/>
            <person name="Celniker S.E."/>
            <person name="Chang J.L."/>
            <person name="Chapple C."/>
            <person name="Chatterji S."/>
            <person name="Chinwalla A."/>
            <person name="Civetta A."/>
            <person name="Clifton S.W."/>
            <person name="Comeron J.M."/>
            <person name="Costello J.C."/>
            <person name="Coyne J.A."/>
            <person name="Daub J."/>
            <person name="David R.G."/>
            <person name="Delcher A.L."/>
            <person name="Delehaunty K."/>
            <person name="Do C.B."/>
            <person name="Ebling H."/>
            <person name="Edwards K."/>
            <person name="Eickbush T."/>
            <person name="Evans J.D."/>
            <person name="Filipski A."/>
            <person name="Findeiss S."/>
            <person name="Freyhult E."/>
            <person name="Fulton L."/>
            <person name="Fulton R."/>
            <person name="Garcia A.C."/>
            <person name="Gardiner A."/>
            <person name="Garfield D.A."/>
            <person name="Garvin B.E."/>
            <person name="Gibson G."/>
            <person name="Gilbert D."/>
            <person name="Gnerre S."/>
            <person name="Godfrey J."/>
            <person name="Good R."/>
            <person name="Gotea V."/>
            <person name="Gravely B."/>
            <person name="Greenberg A.J."/>
            <person name="Griffiths-Jones S."/>
            <person name="Gross S."/>
            <person name="Guigo R."/>
            <person name="Gustafson E.A."/>
            <person name="Haerty W."/>
            <person name="Hahn M.W."/>
            <person name="Halligan D.L."/>
            <person name="Halpern A.L."/>
            <person name="Halter G.M."/>
            <person name="Han M.V."/>
            <person name="Heger A."/>
            <person name="Hillier L."/>
            <person name="Hinrichs A.S."/>
            <person name="Holmes I."/>
            <person name="Hoskins R.A."/>
            <person name="Hubisz M.J."/>
            <person name="Hultmark D."/>
            <person name="Huntley M.A."/>
            <person name="Jaffe D.B."/>
            <person name="Jagadeeshan S."/>
            <person name="Jeck W.R."/>
            <person name="Johnson J."/>
            <person name="Jones C.D."/>
            <person name="Jordan W.C."/>
            <person name="Karpen G.H."/>
            <person name="Kataoka E."/>
            <person name="Keightley P.D."/>
            <person name="Kheradpour P."/>
            <person name="Kirkness E.F."/>
            <person name="Koerich L.B."/>
            <person name="Kristiansen K."/>
            <person name="Kudrna D."/>
            <person name="Kulathinal R.J."/>
            <person name="Kumar S."/>
            <person name="Kwok R."/>
            <person name="Lander E."/>
            <person name="Langley C.H."/>
            <person name="Lapoint R."/>
            <person name="Lazzaro B.P."/>
            <person name="Lee S.J."/>
            <person name="Levesque L."/>
            <person name="Li R."/>
            <person name="Lin C.F."/>
            <person name="Lin M.F."/>
            <person name="Lindblad-Toh K."/>
            <person name="Llopart A."/>
            <person name="Long M."/>
            <person name="Low L."/>
            <person name="Lozovsky E."/>
            <person name="Lu J."/>
            <person name="Luo M."/>
            <person name="Machado C.A."/>
            <person name="Makalowski W."/>
            <person name="Marzo M."/>
            <person name="Matsuda M."/>
            <person name="Matzkin L."/>
            <person name="McAllister B."/>
            <person name="McBride C.S."/>
            <person name="McKernan B."/>
            <person name="McKernan K."/>
            <person name="Mendez-Lago M."/>
            <person name="Minx P."/>
            <person name="Mollenhauer M.U."/>
            <person name="Montooth K."/>
            <person name="Mount S.M."/>
            <person name="Mu X."/>
            <person name="Myers E."/>
            <person name="Negre B."/>
            <person name="Newfeld S."/>
            <person name="Nielsen R."/>
            <person name="Noor M.A."/>
            <person name="O'Grady P."/>
            <person name="Pachter L."/>
            <person name="Papaceit M."/>
            <person name="Parisi M.J."/>
            <person name="Parisi M."/>
            <person name="Parts L."/>
            <person name="Pedersen J.S."/>
            <person name="Pesole G."/>
            <person name="Phillippy A.M."/>
            <person name="Ponting C.P."/>
            <person name="Pop M."/>
            <person name="Porcelli D."/>
            <person name="Powell J.R."/>
            <person name="Prohaska S."/>
            <person name="Pruitt K."/>
            <person name="Puig M."/>
            <person name="Quesneville H."/>
            <person name="Ram K.R."/>
            <person name="Rand D."/>
            <person name="Rasmussen M.D."/>
            <person name="Reed L.K."/>
            <person name="Reenan R."/>
            <person name="Reily A."/>
            <person name="Remington K.A."/>
            <person name="Rieger T.T."/>
            <person name="Ritchie M.G."/>
            <person name="Robin C."/>
            <person name="Rogers Y.H."/>
            <person name="Rohde C."/>
            <person name="Rozas J."/>
            <person name="Rubenfield M.J."/>
            <person name="Ruiz A."/>
            <person name="Russo S."/>
            <person name="Salzberg S.L."/>
            <person name="Sanchez-Gracia A."/>
            <person name="Saranga D.J."/>
            <person name="Sato H."/>
            <person name="Schaeffer S.W."/>
            <person name="Schatz M.C."/>
            <person name="Schlenke T."/>
            <person name="Schwartz R."/>
            <person name="Segarra C."/>
            <person name="Singh R.S."/>
            <person name="Sirot L."/>
            <person name="Sirota M."/>
            <person name="Sisneros N.B."/>
            <person name="Smith C.D."/>
            <person name="Smith T.F."/>
            <person name="Spieth J."/>
            <person name="Stage D.E."/>
            <person name="Stark A."/>
            <person name="Stephan W."/>
            <person name="Strausberg R.L."/>
            <person name="Strempel S."/>
            <person name="Sturgill D."/>
            <person name="Sutton G."/>
            <person name="Sutton G.G."/>
            <person name="Tao W."/>
            <person name="Teichmann S."/>
            <person name="Tobari Y.N."/>
            <person name="Tomimura Y."/>
            <person name="Tsolas J.M."/>
            <person name="Valente V.L."/>
            <person name="Venter E."/>
            <person name="Venter J.C."/>
            <person name="Vicario S."/>
            <person name="Vieira F.G."/>
            <person name="Vilella A.J."/>
            <person name="Villasante A."/>
            <person name="Walenz B."/>
            <person name="Wang J."/>
            <person name="Wasserman M."/>
            <person name="Watts T."/>
            <person name="Wilson D."/>
            <person name="Wilson R.K."/>
            <person name="Wing R.A."/>
            <person name="Wolfner M.F."/>
            <person name="Wong A."/>
            <person name="Wong G.K."/>
            <person name="Wu C.I."/>
            <person name="Wu G."/>
            <person name="Yamamoto D."/>
            <person name="Yang H.P."/>
            <person name="Yang S.P."/>
            <person name="Yorke J.A."/>
            <person name="Yoshida K."/>
            <person name="Zdobnov E."/>
            <person name="Zhang P."/>
            <person name="Zhang Y."/>
            <person name="Zimin A.V."/>
            <person name="Baldwin J."/>
            <person name="Abdouelleil A."/>
            <person name="Abdulkadir J."/>
            <person name="Abebe A."/>
            <person name="Abera B."/>
            <person name="Abreu J."/>
            <person name="Acer S.C."/>
            <person name="Aftuck L."/>
            <person name="Alexander A."/>
            <person name="An P."/>
            <person name="Anderson E."/>
            <person name="Anderson S."/>
            <person name="Arachi H."/>
            <person name="Azer M."/>
            <person name="Bachantsang P."/>
            <person name="Barry A."/>
            <person name="Bayul T."/>
            <person name="Berlin A."/>
            <person name="Bessette D."/>
            <person name="Bloom T."/>
            <person name="Blye J."/>
            <person name="Boguslavskiy L."/>
            <person name="Bonnet C."/>
            <person name="Boukhgalter B."/>
            <person name="Bourzgui I."/>
            <person name="Brown A."/>
            <person name="Cahill P."/>
            <person name="Channer S."/>
            <person name="Cheshatsang Y."/>
            <person name="Chuda L."/>
            <person name="Citroen M."/>
            <person name="Collymore A."/>
            <person name="Cooke P."/>
            <person name="Costello M."/>
            <person name="D'Aco K."/>
            <person name="Daza R."/>
            <person name="De Haan G."/>
            <person name="DeGray S."/>
            <person name="DeMaso C."/>
            <person name="Dhargay N."/>
            <person name="Dooley K."/>
            <person name="Dooley E."/>
            <person name="Doricent M."/>
            <person name="Dorje P."/>
            <person name="Dorjee K."/>
            <person name="Dupes A."/>
            <person name="Elong R."/>
            <person name="Falk J."/>
            <person name="Farina A."/>
            <person name="Faro S."/>
            <person name="Ferguson D."/>
            <person name="Fisher S."/>
            <person name="Foley C.D."/>
            <person name="Franke A."/>
            <person name="Friedrich D."/>
            <person name="Gadbois L."/>
            <person name="Gearin G."/>
            <person name="Gearin C.R."/>
            <person name="Giannoukos G."/>
            <person name="Goode T."/>
            <person name="Graham J."/>
            <person name="Grandbois E."/>
            <person name="Grewal S."/>
            <person name="Gyaltsen K."/>
            <person name="Hafez N."/>
            <person name="Hagos B."/>
            <person name="Hall J."/>
            <person name="Henson C."/>
            <person name="Hollinger A."/>
            <person name="Honan T."/>
            <person name="Huard M.D."/>
            <person name="Hughes L."/>
            <person name="Hurhula B."/>
            <person name="Husby M.E."/>
            <person name="Kamat A."/>
            <person name="Kanga B."/>
            <person name="Kashin S."/>
            <person name="Khazanovich D."/>
            <person name="Kisner P."/>
            <person name="Lance K."/>
            <person name="Lara M."/>
            <person name="Lee W."/>
            <person name="Lennon N."/>
            <person name="Letendre F."/>
            <person name="LeVine R."/>
            <person name="Lipovsky A."/>
            <person name="Liu X."/>
            <person name="Liu J."/>
            <person name="Liu S."/>
            <person name="Lokyitsang T."/>
            <person name="Lokyitsang Y."/>
            <person name="Lubonja R."/>
            <person name="Lui A."/>
            <person name="MacDonald P."/>
            <person name="Magnisalis V."/>
            <person name="Maru K."/>
            <person name="Matthews C."/>
            <person name="McCusker W."/>
            <person name="McDonough S."/>
            <person name="Mehta T."/>
            <person name="Meldrim J."/>
            <person name="Meneus L."/>
            <person name="Mihai O."/>
            <person name="Mihalev A."/>
            <person name="Mihova T."/>
            <person name="Mittelman R."/>
            <person name="Mlenga V."/>
            <person name="Montmayeur A."/>
            <person name="Mulrain L."/>
            <person name="Navidi A."/>
            <person name="Naylor J."/>
            <person name="Negash T."/>
            <person name="Nguyen T."/>
            <person name="Nguyen N."/>
            <person name="Nicol R."/>
            <person name="Norbu C."/>
            <person name="Norbu N."/>
            <person name="Novod N."/>
            <person name="O'Neill B."/>
            <person name="Osman S."/>
            <person name="Markiewicz E."/>
            <person name="Oyono O.L."/>
            <person name="Patti C."/>
            <person name="Phunkhang P."/>
            <person name="Pierre F."/>
            <person name="Priest M."/>
            <person name="Raghuraman S."/>
            <person name="Rege F."/>
            <person name="Reyes R."/>
            <person name="Rise C."/>
            <person name="Rogov P."/>
            <person name="Ross K."/>
            <person name="Ryan E."/>
            <person name="Settipalli S."/>
            <person name="Shea T."/>
            <person name="Sherpa N."/>
            <person name="Shi L."/>
            <person name="Shih D."/>
            <person name="Sparrow T."/>
            <person name="Spaulding J."/>
            <person name="Stalker J."/>
            <person name="Stange-Thomann N."/>
            <person name="Stavropoulos S."/>
            <person name="Stone C."/>
            <person name="Strader C."/>
            <person name="Tesfaye S."/>
            <person name="Thomson T."/>
            <person name="Thoulutsang Y."/>
            <person name="Thoulutsang D."/>
            <person name="Topham K."/>
            <person name="Topping I."/>
            <person name="Tsamla T."/>
            <person name="Vassiliev H."/>
            <person name="Vo A."/>
            <person name="Wangchuk T."/>
            <person name="Wangdi T."/>
            <person name="Weiand M."/>
            <person name="Wilkinson J."/>
            <person name="Wilson A."/>
            <person name="Yadav S."/>
            <person name="Young G."/>
            <person name="Yu Q."/>
            <person name="Zembek L."/>
            <person name="Zhong D."/>
            <person name="Zimmer A."/>
            <person name="Zwirko Z."/>
            <person name="Jaffe D.B."/>
            <person name="Alvarez P."/>
            <person name="Brockman W."/>
            <person name="Butler J."/>
            <person name="Chin C."/>
            <person name="Gnerre S."/>
            <person name="Grabherr M."/>
            <person name="Kleber M."/>
            <person name="Mauceli E."/>
            <person name="MacCallum I."/>
        </authorList>
    </citation>
    <scope>NUCLEOTIDE SEQUENCE [LARGE SCALE GENOMIC DNA]</scope>
    <source>
        <strain evidence="2">Tucson 15287-2541.00</strain>
    </source>
</reference>
<dbReference type="EMBL" id="CH920305">
    <property type="protein sequence ID" value="EDW04719.1"/>
    <property type="molecule type" value="Genomic_DNA"/>
</dbReference>